<dbReference type="STRING" id="1338011.BD94_0586"/>
<dbReference type="KEGG" id="eao:BD94_0586"/>
<dbReference type="NCBIfam" id="TIGR01200">
    <property type="entry name" value="GLPGLI"/>
    <property type="match status" value="1"/>
</dbReference>
<dbReference type="RefSeq" id="WP_021347325.1">
    <property type="nucleotide sequence ID" value="NZ_CP007547.1"/>
</dbReference>
<dbReference type="eggNOG" id="ENOG5031C3G">
    <property type="taxonomic scope" value="Bacteria"/>
</dbReference>
<organism evidence="2 3">
    <name type="scientific">Elizabethkingia anophelis NUHP1</name>
    <dbReference type="NCBI Taxonomy" id="1338011"/>
    <lineage>
        <taxon>Bacteria</taxon>
        <taxon>Pseudomonadati</taxon>
        <taxon>Bacteroidota</taxon>
        <taxon>Flavobacteriia</taxon>
        <taxon>Flavobacteriales</taxon>
        <taxon>Weeksellaceae</taxon>
        <taxon>Elizabethkingia</taxon>
    </lineage>
</organism>
<dbReference type="InterPro" id="IPR005901">
    <property type="entry name" value="GLPGLI"/>
</dbReference>
<dbReference type="Proteomes" id="UP000028933">
    <property type="component" value="Chromosome"/>
</dbReference>
<gene>
    <name evidence="2" type="ORF">BD94_0586</name>
</gene>
<protein>
    <recommendedName>
        <fullName evidence="4">GLPGLI family protein</fullName>
    </recommendedName>
</protein>
<evidence type="ECO:0000313" key="2">
    <source>
        <dbReference type="EMBL" id="AIL44361.1"/>
    </source>
</evidence>
<dbReference type="EMBL" id="CP007547">
    <property type="protein sequence ID" value="AIL44361.1"/>
    <property type="molecule type" value="Genomic_DNA"/>
</dbReference>
<dbReference type="HOGENOM" id="CLU_066214_1_0_10"/>
<dbReference type="Pfam" id="PF09697">
    <property type="entry name" value="Porph_ging"/>
    <property type="match status" value="1"/>
</dbReference>
<sequence>MRLFNSLFTCFFAIFISAQDTFSPNFSVNAGPYSIEILDKSYQNIYYKAEFVEKPRKSDKKTEAICILQLGKDYSKFVDFVKLRKDSLMAIYSPMGKVGAKEVSRYFALHDNWNNTLVKNISEQKNIMQNYVKADYQYEEQQPVFDWKLEDGTKDILGYSCRKAITEYRGRKYTAWYTTDIPINNGPYVFQGLPGLIMELEDSKNHYHFTAVAMDKKDEEIYIRNEKEIFRVNRKQFRKLQKSYHDNPGFFLNGAYEEDGSSIKLKSKPYNPIELE</sequence>
<reference evidence="2 3" key="1">
    <citation type="journal article" date="2013" name="Lancet">
        <title>First case of E anophelis outbreak in an intensive-care unit.</title>
        <authorList>
            <person name="Teo J."/>
            <person name="Tan S.Y."/>
            <person name="Tay M."/>
            <person name="Ding Y."/>
            <person name="Kjelleberg S."/>
            <person name="Givskov M."/>
            <person name="Lin R.T."/>
            <person name="Yang L."/>
        </authorList>
    </citation>
    <scope>NUCLEOTIDE SEQUENCE [LARGE SCALE GENOMIC DNA]</scope>
    <source>
        <strain evidence="2 3">NUHP1</strain>
    </source>
</reference>
<feature type="chain" id="PRO_5001717581" description="GLPGLI family protein" evidence="1">
    <location>
        <begin position="19"/>
        <end position="276"/>
    </location>
</feature>
<evidence type="ECO:0008006" key="4">
    <source>
        <dbReference type="Google" id="ProtNLM"/>
    </source>
</evidence>
<evidence type="ECO:0000313" key="3">
    <source>
        <dbReference type="Proteomes" id="UP000028933"/>
    </source>
</evidence>
<proteinExistence type="predicted"/>
<name>A0A077E9V3_9FLAO</name>
<keyword evidence="1" id="KW-0732">Signal</keyword>
<feature type="signal peptide" evidence="1">
    <location>
        <begin position="1"/>
        <end position="18"/>
    </location>
</feature>
<evidence type="ECO:0000256" key="1">
    <source>
        <dbReference type="SAM" id="SignalP"/>
    </source>
</evidence>
<dbReference type="AlphaFoldDB" id="A0A077E9V3"/>
<accession>A0A077E9V3</accession>